<keyword evidence="4" id="KW-0547">Nucleotide-binding</keyword>
<keyword evidence="6" id="KW-0067">ATP-binding</keyword>
<dbReference type="Gene3D" id="3.40.50.300">
    <property type="entry name" value="P-loop containing nucleotide triphosphate hydrolases"/>
    <property type="match status" value="2"/>
</dbReference>
<dbReference type="GO" id="GO:0043590">
    <property type="term" value="C:bacterial nucleoid"/>
    <property type="evidence" value="ECO:0007669"/>
    <property type="project" value="TreeGrafter"/>
</dbReference>
<dbReference type="RefSeq" id="WP_353947929.1">
    <property type="nucleotide sequence ID" value="NZ_CP159510.1"/>
</dbReference>
<evidence type="ECO:0000256" key="9">
    <source>
        <dbReference type="PIRNR" id="PIRNR003128"/>
    </source>
</evidence>
<dbReference type="GO" id="GO:0009432">
    <property type="term" value="P:SOS response"/>
    <property type="evidence" value="ECO:0007669"/>
    <property type="project" value="TreeGrafter"/>
</dbReference>
<dbReference type="InterPro" id="IPR027417">
    <property type="entry name" value="P-loop_NTPase"/>
</dbReference>
<dbReference type="GO" id="GO:0005524">
    <property type="term" value="F:ATP binding"/>
    <property type="evidence" value="ECO:0007669"/>
    <property type="project" value="UniProtKB-KW"/>
</dbReference>
<name>A0AAU8IDS4_9BACL</name>
<dbReference type="FunFam" id="3.40.50.300:FF:000356">
    <property type="entry name" value="DNA repair protein RecN"/>
    <property type="match status" value="1"/>
</dbReference>
<organism evidence="11">
    <name type="scientific">Sporolactobacillus sp. Y61</name>
    <dbReference type="NCBI Taxonomy" id="3160863"/>
    <lineage>
        <taxon>Bacteria</taxon>
        <taxon>Bacillati</taxon>
        <taxon>Bacillota</taxon>
        <taxon>Bacilli</taxon>
        <taxon>Bacillales</taxon>
        <taxon>Sporolactobacillaceae</taxon>
        <taxon>Sporolactobacillus</taxon>
    </lineage>
</organism>
<keyword evidence="7 9" id="KW-0234">DNA repair</keyword>
<evidence type="ECO:0000256" key="4">
    <source>
        <dbReference type="ARBA" id="ARBA00022741"/>
    </source>
</evidence>
<keyword evidence="5 9" id="KW-0227">DNA damage</keyword>
<dbReference type="PANTHER" id="PTHR11059:SF0">
    <property type="entry name" value="DNA REPAIR PROTEIN RECN"/>
    <property type="match status" value="1"/>
</dbReference>
<accession>A0AAU8IDS4</accession>
<feature type="domain" description="RecF/RecN/SMC N-terminal" evidence="10">
    <location>
        <begin position="2"/>
        <end position="513"/>
    </location>
</feature>
<evidence type="ECO:0000256" key="8">
    <source>
        <dbReference type="ARBA" id="ARBA00033408"/>
    </source>
</evidence>
<evidence type="ECO:0000313" key="11">
    <source>
        <dbReference type="EMBL" id="XCJ16403.1"/>
    </source>
</evidence>
<proteinExistence type="inferred from homology"/>
<dbReference type="CDD" id="cd03241">
    <property type="entry name" value="ABC_RecN"/>
    <property type="match status" value="2"/>
</dbReference>
<dbReference type="InterPro" id="IPR003395">
    <property type="entry name" value="RecF/RecN/SMC_N"/>
</dbReference>
<comment type="function">
    <text evidence="1 9">May be involved in recombinational repair of damaged DNA.</text>
</comment>
<evidence type="ECO:0000256" key="1">
    <source>
        <dbReference type="ARBA" id="ARBA00003618"/>
    </source>
</evidence>
<dbReference type="PIRSF" id="PIRSF003128">
    <property type="entry name" value="RecN"/>
    <property type="match status" value="1"/>
</dbReference>
<dbReference type="SUPFAM" id="SSF52540">
    <property type="entry name" value="P-loop containing nucleoside triphosphate hydrolases"/>
    <property type="match status" value="1"/>
</dbReference>
<dbReference type="FunFam" id="3.40.50.300:FF:000319">
    <property type="entry name" value="DNA repair protein RecN"/>
    <property type="match status" value="1"/>
</dbReference>
<evidence type="ECO:0000256" key="2">
    <source>
        <dbReference type="ARBA" id="ARBA00009441"/>
    </source>
</evidence>
<dbReference type="GO" id="GO:0006310">
    <property type="term" value="P:DNA recombination"/>
    <property type="evidence" value="ECO:0007669"/>
    <property type="project" value="InterPro"/>
</dbReference>
<protein>
    <recommendedName>
        <fullName evidence="3 9">DNA repair protein RecN</fullName>
    </recommendedName>
    <alternativeName>
        <fullName evidence="8 9">Recombination protein N</fullName>
    </alternativeName>
</protein>
<evidence type="ECO:0000259" key="10">
    <source>
        <dbReference type="Pfam" id="PF02463"/>
    </source>
</evidence>
<reference evidence="11" key="1">
    <citation type="submission" date="2024-06" db="EMBL/GenBank/DDBJ databases">
        <authorList>
            <person name="Fan A."/>
            <person name="Zhang F.Y."/>
            <person name="Zhang L."/>
        </authorList>
    </citation>
    <scope>NUCLEOTIDE SEQUENCE</scope>
    <source>
        <strain evidence="11">Y61</strain>
    </source>
</reference>
<dbReference type="PANTHER" id="PTHR11059">
    <property type="entry name" value="DNA REPAIR PROTEIN RECN"/>
    <property type="match status" value="1"/>
</dbReference>
<comment type="similarity">
    <text evidence="2 9">Belongs to the RecN family.</text>
</comment>
<evidence type="ECO:0000256" key="7">
    <source>
        <dbReference type="ARBA" id="ARBA00023204"/>
    </source>
</evidence>
<dbReference type="NCBIfam" id="TIGR00634">
    <property type="entry name" value="recN"/>
    <property type="match status" value="1"/>
</dbReference>
<dbReference type="EMBL" id="CP159510">
    <property type="protein sequence ID" value="XCJ16403.1"/>
    <property type="molecule type" value="Genomic_DNA"/>
</dbReference>
<gene>
    <name evidence="11" type="primary">recN</name>
    <name evidence="11" type="ORF">ABNN70_12120</name>
</gene>
<dbReference type="AlphaFoldDB" id="A0AAU8IDS4"/>
<dbReference type="NCBIfam" id="NF008121">
    <property type="entry name" value="PRK10869.1"/>
    <property type="match status" value="1"/>
</dbReference>
<dbReference type="Pfam" id="PF02463">
    <property type="entry name" value="SMC_N"/>
    <property type="match status" value="1"/>
</dbReference>
<evidence type="ECO:0000256" key="5">
    <source>
        <dbReference type="ARBA" id="ARBA00022763"/>
    </source>
</evidence>
<dbReference type="GO" id="GO:0006281">
    <property type="term" value="P:DNA repair"/>
    <property type="evidence" value="ECO:0007669"/>
    <property type="project" value="UniProtKB-KW"/>
</dbReference>
<evidence type="ECO:0000256" key="3">
    <source>
        <dbReference type="ARBA" id="ARBA00021315"/>
    </source>
</evidence>
<sequence>MLLELQVENFAIIDKLRINFDEGMTVITGETGAGKSIIIDAIGLLSGARASSDFVRQGATKAELEALFEVDPKNEALQELKGMGIDCSDHMIILRREIYAKGKSICRINGKLVTLNIMQKVGSRLVDIHGQHEHQLLMDPTYHLPLIDRFGGDKLAHLKKEYEAAYNQAADIARRLTKFNKDEKMIAQRMDLLKYQIQEIEKASITPGEDESLLEEKRKLANFEKVFQTLKSVYESLDGENRGLDWIRRAASELESVQDLDKDIGSISEDVTNSLYMLEERATAVRDYLEQMEYQPGRLDEIEQRLSELDLLKRKYGSTLEEILNYYKNIKEEYDALTHRDENCEELQHALRAQMDTLRERALSLSTMRQKTTSGLNQAVNSQLKDLCMPHAVFKSIIRRQDRLDHFESYRQTGIDDAEFLISTNPGEPMKPLAKTASGGELSRIMLALKVNFKQIMNVSTVIFDEVDTGVSGRAAQAMAEKIFSLSKASQVFCITHLPQVASMADHHLYISKRVTAEHRTKTSVKKLNDADKIREIGRMISGTEITDLTKKHAREMLEMAGKVKK</sequence>
<evidence type="ECO:0000256" key="6">
    <source>
        <dbReference type="ARBA" id="ARBA00022840"/>
    </source>
</evidence>
<dbReference type="InterPro" id="IPR004604">
    <property type="entry name" value="DNA_recomb/repair_RecN"/>
</dbReference>